<comment type="caution">
    <text evidence="1">The sequence shown here is derived from an EMBL/GenBank/DDBJ whole genome shotgun (WGS) entry which is preliminary data.</text>
</comment>
<organism evidence="1 2">
    <name type="scientific">Streptomyces diastatochromogenes</name>
    <dbReference type="NCBI Taxonomy" id="42236"/>
    <lineage>
        <taxon>Bacteria</taxon>
        <taxon>Bacillati</taxon>
        <taxon>Actinomycetota</taxon>
        <taxon>Actinomycetes</taxon>
        <taxon>Kitasatosporales</taxon>
        <taxon>Streptomycetaceae</taxon>
        <taxon>Streptomyces</taxon>
    </lineage>
</organism>
<name>A0A233S1F9_STRDA</name>
<gene>
    <name evidence="1" type="ORF">BEK98_37695</name>
</gene>
<sequence>MVKARSRDVDEGVADLCGALDASTRSLQKACDEVVSRSAQGSTDDDAALLLVRMHAFPEDSVAAWHTTGPASGAVGSR</sequence>
<evidence type="ECO:0008006" key="3">
    <source>
        <dbReference type="Google" id="ProtNLM"/>
    </source>
</evidence>
<proteinExistence type="predicted"/>
<protein>
    <recommendedName>
        <fullName evidence="3">PPM-type phosphatase domain-containing protein</fullName>
    </recommendedName>
</protein>
<evidence type="ECO:0000313" key="1">
    <source>
        <dbReference type="EMBL" id="OXY89495.1"/>
    </source>
</evidence>
<keyword evidence="2" id="KW-1185">Reference proteome</keyword>
<dbReference type="EMBL" id="MCGQ01000044">
    <property type="protein sequence ID" value="OXY89495.1"/>
    <property type="molecule type" value="Genomic_DNA"/>
</dbReference>
<dbReference type="Proteomes" id="UP000215483">
    <property type="component" value="Unassembled WGS sequence"/>
</dbReference>
<accession>A0A233S1F9</accession>
<dbReference type="AlphaFoldDB" id="A0A233S1F9"/>
<evidence type="ECO:0000313" key="2">
    <source>
        <dbReference type="Proteomes" id="UP000215483"/>
    </source>
</evidence>
<reference evidence="1 2" key="1">
    <citation type="submission" date="2016-07" db="EMBL/GenBank/DDBJ databases">
        <title>Draft genome of Streptomyces diastatochromogenes.</title>
        <authorList>
            <person name="Podduturi R."/>
            <person name="Lukassen M.B."/>
            <person name="Clausen N."/>
            <person name="Nielsen J.L."/>
            <person name="Jorgensen N.O."/>
        </authorList>
    </citation>
    <scope>NUCLEOTIDE SEQUENCE [LARGE SCALE GENOMIC DNA]</scope>
    <source>
        <strain evidence="1 2">DSM 40608</strain>
    </source>
</reference>